<dbReference type="CDD" id="cd16010">
    <property type="entry name" value="iPGM"/>
    <property type="match status" value="1"/>
</dbReference>
<feature type="binding site" evidence="14">
    <location>
        <position position="14"/>
    </location>
    <ligand>
        <name>Mn(2+)</name>
        <dbReference type="ChEBI" id="CHEBI:29035"/>
        <label>2</label>
    </ligand>
</feature>
<dbReference type="Pfam" id="PF06415">
    <property type="entry name" value="iPGM_N"/>
    <property type="match status" value="1"/>
</dbReference>
<organism evidence="17">
    <name type="scientific">Salmonella enterica I</name>
    <dbReference type="NCBI Taxonomy" id="59201"/>
    <lineage>
        <taxon>Bacteria</taxon>
        <taxon>Pseudomonadati</taxon>
        <taxon>Pseudomonadota</taxon>
        <taxon>Gammaproteobacteria</taxon>
        <taxon>Enterobacterales</taxon>
        <taxon>Enterobacteriaceae</taxon>
        <taxon>Salmonella</taxon>
    </lineage>
</organism>
<feature type="binding site" evidence="14">
    <location>
        <position position="444"/>
    </location>
    <ligand>
        <name>Mn(2+)</name>
        <dbReference type="ChEBI" id="CHEBI:29035"/>
        <label>2</label>
    </ligand>
</feature>
<dbReference type="SUPFAM" id="SSF53649">
    <property type="entry name" value="Alkaline phosphatase-like"/>
    <property type="match status" value="1"/>
</dbReference>
<comment type="similarity">
    <text evidence="4">Belongs to the BPG-independent phosphoglycerate mutase family.</text>
</comment>
<feature type="binding site" evidence="13">
    <location>
        <position position="193"/>
    </location>
    <ligand>
        <name>substrate</name>
    </ligand>
</feature>
<keyword evidence="8 14" id="KW-0464">Manganese</keyword>
<dbReference type="GO" id="GO:0004619">
    <property type="term" value="F:phosphoglycerate mutase activity"/>
    <property type="evidence" value="ECO:0007669"/>
    <property type="project" value="UniProtKB-UniRule"/>
</dbReference>
<comment type="cofactor">
    <cofactor evidence="2">
        <name>Mn(2+)</name>
        <dbReference type="ChEBI" id="CHEBI:29035"/>
    </cofactor>
</comment>
<feature type="binding site" evidence="13">
    <location>
        <position position="336"/>
    </location>
    <ligand>
        <name>substrate</name>
    </ligand>
</feature>
<evidence type="ECO:0000259" key="15">
    <source>
        <dbReference type="Pfam" id="PF01676"/>
    </source>
</evidence>
<feature type="binding site" evidence="14">
    <location>
        <position position="463"/>
    </location>
    <ligand>
        <name>Mn(2+)</name>
        <dbReference type="ChEBI" id="CHEBI:29035"/>
        <label>1</label>
    </ligand>
</feature>
<feature type="binding site" evidence="13">
    <location>
        <position position="187"/>
    </location>
    <ligand>
        <name>substrate</name>
    </ligand>
</feature>
<feature type="binding site" evidence="14">
    <location>
        <position position="407"/>
    </location>
    <ligand>
        <name>Mn(2+)</name>
        <dbReference type="ChEBI" id="CHEBI:29035"/>
        <label>1</label>
    </ligand>
</feature>
<dbReference type="Gene3D" id="3.40.1450.10">
    <property type="entry name" value="BPG-independent phosphoglycerate mutase, domain B"/>
    <property type="match status" value="1"/>
</dbReference>
<evidence type="ECO:0000256" key="4">
    <source>
        <dbReference type="ARBA" id="ARBA00008819"/>
    </source>
</evidence>
<feature type="binding site" evidence="13">
    <location>
        <begin position="263"/>
        <end position="266"/>
    </location>
    <ligand>
        <name>substrate</name>
    </ligand>
</feature>
<dbReference type="NCBIfam" id="TIGR01307">
    <property type="entry name" value="pgm_bpd_ind"/>
    <property type="match status" value="1"/>
</dbReference>
<comment type="pathway">
    <text evidence="3">Carbohydrate degradation; glycolysis; pyruvate from D-glyceraldehyde 3-phosphate: step 3/5.</text>
</comment>
<feature type="binding site" evidence="13">
    <location>
        <begin position="155"/>
        <end position="156"/>
    </location>
    <ligand>
        <name>substrate</name>
    </ligand>
</feature>
<dbReference type="SUPFAM" id="SSF64158">
    <property type="entry name" value="2,3-Bisphosphoglycerate-independent phosphoglycerate mutase, substrate-binding domain"/>
    <property type="match status" value="1"/>
</dbReference>
<evidence type="ECO:0000313" key="17">
    <source>
        <dbReference type="EMBL" id="HAD2721211.1"/>
    </source>
</evidence>
<keyword evidence="9 17" id="KW-0413">Isomerase</keyword>
<dbReference type="InterPro" id="IPR005995">
    <property type="entry name" value="Pgm_bpd_ind"/>
</dbReference>
<dbReference type="PANTHER" id="PTHR31637:SF0">
    <property type="entry name" value="2,3-BISPHOSPHOGLYCERATE-INDEPENDENT PHOSPHOGLYCERATE MUTASE"/>
    <property type="match status" value="1"/>
</dbReference>
<feature type="binding site" evidence="14">
    <location>
        <position position="403"/>
    </location>
    <ligand>
        <name>Mn(2+)</name>
        <dbReference type="ChEBI" id="CHEBI:29035"/>
        <label>1</label>
    </ligand>
</feature>
<dbReference type="AlphaFoldDB" id="A0A712CVC3"/>
<dbReference type="PIRSF" id="PIRSF001492">
    <property type="entry name" value="IPGAM"/>
    <property type="match status" value="1"/>
</dbReference>
<dbReference type="InterPro" id="IPR017850">
    <property type="entry name" value="Alkaline_phosphatase_core_sf"/>
</dbReference>
<evidence type="ECO:0000256" key="2">
    <source>
        <dbReference type="ARBA" id="ARBA00001936"/>
    </source>
</evidence>
<evidence type="ECO:0000256" key="13">
    <source>
        <dbReference type="PIRSR" id="PIRSR001492-2"/>
    </source>
</evidence>
<comment type="caution">
    <text evidence="17">The sequence shown here is derived from an EMBL/GenBank/DDBJ whole genome shotgun (WGS) entry which is preliminary data.</text>
</comment>
<dbReference type="Gene3D" id="3.40.720.10">
    <property type="entry name" value="Alkaline Phosphatase, subunit A"/>
    <property type="match status" value="1"/>
</dbReference>
<dbReference type="InterPro" id="IPR011258">
    <property type="entry name" value="BPG-indep_PGM_N"/>
</dbReference>
<feature type="binding site" evidence="14">
    <location>
        <position position="445"/>
    </location>
    <ligand>
        <name>Mn(2+)</name>
        <dbReference type="ChEBI" id="CHEBI:29035"/>
        <label>2</label>
    </ligand>
</feature>
<evidence type="ECO:0000259" key="16">
    <source>
        <dbReference type="Pfam" id="PF06415"/>
    </source>
</evidence>
<dbReference type="InterPro" id="IPR036646">
    <property type="entry name" value="PGAM_B_sf"/>
</dbReference>
<reference evidence="17" key="1">
    <citation type="journal article" date="2018" name="Genome Biol.">
        <title>SKESA: strategic k-mer extension for scrupulous assemblies.</title>
        <authorList>
            <person name="Souvorov A."/>
            <person name="Agarwala R."/>
            <person name="Lipman D.J."/>
        </authorList>
    </citation>
    <scope>NUCLEOTIDE SEQUENCE</scope>
    <source>
        <strain evidence="17">Salmonella enterica subsp. enterica</strain>
    </source>
</reference>
<evidence type="ECO:0000256" key="7">
    <source>
        <dbReference type="ARBA" id="ARBA00023152"/>
    </source>
</evidence>
<accession>A0A712CVC3</accession>
<protein>
    <recommendedName>
        <fullName evidence="10 11">2,3-bisphosphoglycerate-independent phosphoglycerate mutase</fullName>
        <ecNumber evidence="5 11">5.4.2.12</ecNumber>
    </recommendedName>
</protein>
<evidence type="ECO:0000256" key="1">
    <source>
        <dbReference type="ARBA" id="ARBA00000370"/>
    </source>
</evidence>
<dbReference type="Pfam" id="PF01676">
    <property type="entry name" value="Metalloenzyme"/>
    <property type="match status" value="1"/>
</dbReference>
<dbReference type="UniPathway" id="UPA00109">
    <property type="reaction ID" value="UER00186"/>
</dbReference>
<evidence type="ECO:0000256" key="11">
    <source>
        <dbReference type="NCBIfam" id="TIGR01307"/>
    </source>
</evidence>
<feature type="active site" description="Phosphoserine intermediate" evidence="12">
    <location>
        <position position="64"/>
    </location>
</feature>
<evidence type="ECO:0000256" key="12">
    <source>
        <dbReference type="PIRSR" id="PIRSR001492-1"/>
    </source>
</evidence>
<dbReference type="GO" id="GO:0005829">
    <property type="term" value="C:cytosol"/>
    <property type="evidence" value="ECO:0007669"/>
    <property type="project" value="TreeGrafter"/>
</dbReference>
<dbReference type="InterPro" id="IPR006124">
    <property type="entry name" value="Metalloenzyme"/>
</dbReference>
<feature type="binding site" evidence="14">
    <location>
        <position position="64"/>
    </location>
    <ligand>
        <name>Mn(2+)</name>
        <dbReference type="ChEBI" id="CHEBI:29035"/>
        <label>2</label>
    </ligand>
</feature>
<comment type="catalytic activity">
    <reaction evidence="1">
        <text>(2R)-2-phosphoglycerate = (2R)-3-phosphoglycerate</text>
        <dbReference type="Rhea" id="RHEA:15901"/>
        <dbReference type="ChEBI" id="CHEBI:58272"/>
        <dbReference type="ChEBI" id="CHEBI:58289"/>
        <dbReference type="EC" id="5.4.2.12"/>
    </reaction>
</comment>
<feature type="non-terminal residue" evidence="17">
    <location>
        <position position="474"/>
    </location>
</feature>
<evidence type="ECO:0000256" key="14">
    <source>
        <dbReference type="PIRSR" id="PIRSR001492-3"/>
    </source>
</evidence>
<name>A0A712CVC3_SALET</name>
<proteinExistence type="inferred from homology"/>
<dbReference type="PANTHER" id="PTHR31637">
    <property type="entry name" value="2,3-BISPHOSPHOGLYCERATE-INDEPENDENT PHOSPHOGLYCERATE MUTASE"/>
    <property type="match status" value="1"/>
</dbReference>
<dbReference type="GO" id="GO:0006096">
    <property type="term" value="P:glycolytic process"/>
    <property type="evidence" value="ECO:0007669"/>
    <property type="project" value="UniProtKB-UniRule"/>
</dbReference>
<gene>
    <name evidence="17" type="ORF">G1H61_25520</name>
</gene>
<dbReference type="GO" id="GO:0030145">
    <property type="term" value="F:manganese ion binding"/>
    <property type="evidence" value="ECO:0007669"/>
    <property type="project" value="InterPro"/>
</dbReference>
<keyword evidence="6 14" id="KW-0479">Metal-binding</keyword>
<evidence type="ECO:0000256" key="8">
    <source>
        <dbReference type="ARBA" id="ARBA00023211"/>
    </source>
</evidence>
<evidence type="ECO:0000256" key="6">
    <source>
        <dbReference type="ARBA" id="ARBA00022723"/>
    </source>
</evidence>
<feature type="binding site" evidence="13">
    <location>
        <position position="125"/>
    </location>
    <ligand>
        <name>substrate</name>
    </ligand>
</feature>
<reference evidence="17" key="2">
    <citation type="submission" date="2019-01" db="EMBL/GenBank/DDBJ databases">
        <authorList>
            <consortium name="NCBI Pathogen Detection Project"/>
        </authorList>
    </citation>
    <scope>NUCLEOTIDE SEQUENCE</scope>
    <source>
        <strain evidence="17">Salmonella enterica subsp. enterica</strain>
    </source>
</reference>
<dbReference type="FunFam" id="3.40.1450.10:FF:000001">
    <property type="entry name" value="2,3-bisphosphoglycerate-independent phosphoglycerate mutase"/>
    <property type="match status" value="1"/>
</dbReference>
<feature type="domain" description="Metalloenzyme" evidence="15">
    <location>
        <begin position="6"/>
        <end position="474"/>
    </location>
</feature>
<dbReference type="GO" id="GO:0006007">
    <property type="term" value="P:glucose catabolic process"/>
    <property type="evidence" value="ECO:0007669"/>
    <property type="project" value="InterPro"/>
</dbReference>
<feature type="domain" description="BPG-independent PGAM N-terminal" evidence="16">
    <location>
        <begin position="86"/>
        <end position="299"/>
    </location>
</feature>
<dbReference type="EC" id="5.4.2.12" evidence="5 11"/>
<sequence>MSVSKKPMVLVILDGYGYREEQQDNAILNAKTPVMDALWAKRPHTLIDASGLEVGLPDRQMGNSEVGHVNLGAGRIVYQDLTRLDVEIKERTFFANPVLTNAVDQAKNAGKAVHIMGLLSAGGVHSHEDHIMAMVELAAERGAEKIYLHAFLDGRDTPPRSAEASLKKFEDKFAALGKGRVASIVGRYYAMDRDNRWDRVEKAYDLMTLAQGEFQADTAVAGLQAAYARDENDEFVKATVIRAEGQADAAMEDGDTLIFMNFRADRAREITRAFVNADFDGFARKKVVNLNFVMLTEYAADIKTAVAYPPASLANTFGEWMAKNDKTQLRISETEKYAHVTFFFNGGVEEPFAGEERILINSPKVATYDLQPEMSSAELTEKLVAAIESGKYDTIICNYPNGDMVGHTGVMEAAIKAVEALDNCIEQVTKAVESVGGQLLITADHGNAEQMRDPATGQAHTAHTNLPVPLIYVG</sequence>
<evidence type="ECO:0000256" key="9">
    <source>
        <dbReference type="ARBA" id="ARBA00023235"/>
    </source>
</evidence>
<keyword evidence="7" id="KW-0324">Glycolysis</keyword>
<evidence type="ECO:0000256" key="5">
    <source>
        <dbReference type="ARBA" id="ARBA00012026"/>
    </source>
</evidence>
<dbReference type="NCBIfam" id="NF003897">
    <property type="entry name" value="PRK05434.1-5"/>
    <property type="match status" value="1"/>
</dbReference>
<dbReference type="EMBL" id="DAAOEO010000326">
    <property type="protein sequence ID" value="HAD2721211.1"/>
    <property type="molecule type" value="Genomic_DNA"/>
</dbReference>
<evidence type="ECO:0000256" key="10">
    <source>
        <dbReference type="ARBA" id="ARBA00071648"/>
    </source>
</evidence>
<evidence type="ECO:0000256" key="3">
    <source>
        <dbReference type="ARBA" id="ARBA00004798"/>
    </source>
</evidence>
<dbReference type="HAMAP" id="MF_01038">
    <property type="entry name" value="GpmI"/>
    <property type="match status" value="1"/>
</dbReference>